<dbReference type="SUPFAM" id="SSF53474">
    <property type="entry name" value="alpha/beta-Hydrolases"/>
    <property type="match status" value="1"/>
</dbReference>
<evidence type="ECO:0000259" key="3">
    <source>
        <dbReference type="Pfam" id="PF12862"/>
    </source>
</evidence>
<feature type="domain" description="Anaphase-promoting complex subunit 5" evidence="3">
    <location>
        <begin position="799"/>
        <end position="831"/>
    </location>
</feature>
<reference evidence="4" key="1">
    <citation type="submission" date="2022-07" db="EMBL/GenBank/DDBJ databases">
        <title>Genome Sequence of Physisporinus lineatus.</title>
        <authorList>
            <person name="Buettner E."/>
        </authorList>
    </citation>
    <scope>NUCLEOTIDE SEQUENCE</scope>
    <source>
        <strain evidence="4">VT162</strain>
    </source>
</reference>
<dbReference type="InterPro" id="IPR011990">
    <property type="entry name" value="TPR-like_helical_dom_sf"/>
</dbReference>
<feature type="compositionally biased region" description="Acidic residues" evidence="1">
    <location>
        <begin position="1326"/>
        <end position="1341"/>
    </location>
</feature>
<feature type="region of interest" description="Disordered" evidence="1">
    <location>
        <begin position="23"/>
        <end position="46"/>
    </location>
</feature>
<gene>
    <name evidence="4" type="ORF">NLI96_g3922</name>
</gene>
<feature type="domain" description="Anaphase-promoting complex subunit 5" evidence="3">
    <location>
        <begin position="1178"/>
        <end position="1210"/>
    </location>
</feature>
<feature type="domain" description="T6SS Phospholipase effector Tle1-like catalytic" evidence="2">
    <location>
        <begin position="60"/>
        <end position="316"/>
    </location>
</feature>
<evidence type="ECO:0000313" key="5">
    <source>
        <dbReference type="Proteomes" id="UP001212997"/>
    </source>
</evidence>
<feature type="compositionally biased region" description="Basic and acidic residues" evidence="1">
    <location>
        <begin position="1292"/>
        <end position="1319"/>
    </location>
</feature>
<accession>A0AAD5V5Y8</accession>
<feature type="domain" description="Anaphase-promoting complex subunit 5" evidence="3">
    <location>
        <begin position="1085"/>
        <end position="1118"/>
    </location>
</feature>
<dbReference type="EMBL" id="JANAWD010000108">
    <property type="protein sequence ID" value="KAJ3486875.1"/>
    <property type="molecule type" value="Genomic_DNA"/>
</dbReference>
<evidence type="ECO:0000256" key="1">
    <source>
        <dbReference type="SAM" id="MobiDB-lite"/>
    </source>
</evidence>
<dbReference type="InterPro" id="IPR019734">
    <property type="entry name" value="TPR_rpt"/>
</dbReference>
<dbReference type="SUPFAM" id="SSF48452">
    <property type="entry name" value="TPR-like"/>
    <property type="match status" value="3"/>
</dbReference>
<feature type="domain" description="Anaphase-promoting complex subunit 5" evidence="3">
    <location>
        <begin position="834"/>
        <end position="857"/>
    </location>
</feature>
<feature type="domain" description="Anaphase-promoting complex subunit 5" evidence="3">
    <location>
        <begin position="1138"/>
        <end position="1168"/>
    </location>
</feature>
<feature type="domain" description="Anaphase-promoting complex subunit 5" evidence="3">
    <location>
        <begin position="1041"/>
        <end position="1072"/>
    </location>
</feature>
<protein>
    <recommendedName>
        <fullName evidence="6">DUF2235 domain-containing protein</fullName>
    </recommendedName>
</protein>
<dbReference type="Gene3D" id="1.25.40.10">
    <property type="entry name" value="Tetratricopeptide repeat domain"/>
    <property type="match status" value="4"/>
</dbReference>
<evidence type="ECO:0008006" key="6">
    <source>
        <dbReference type="Google" id="ProtNLM"/>
    </source>
</evidence>
<organism evidence="4 5">
    <name type="scientific">Meripilus lineatus</name>
    <dbReference type="NCBI Taxonomy" id="2056292"/>
    <lineage>
        <taxon>Eukaryota</taxon>
        <taxon>Fungi</taxon>
        <taxon>Dikarya</taxon>
        <taxon>Basidiomycota</taxon>
        <taxon>Agaricomycotina</taxon>
        <taxon>Agaricomycetes</taxon>
        <taxon>Polyporales</taxon>
        <taxon>Meripilaceae</taxon>
        <taxon>Meripilus</taxon>
    </lineage>
</organism>
<proteinExistence type="predicted"/>
<dbReference type="Gene3D" id="3.40.50.1820">
    <property type="entry name" value="alpha/beta hydrolase"/>
    <property type="match status" value="1"/>
</dbReference>
<name>A0AAD5V5Y8_9APHY</name>
<dbReference type="InterPro" id="IPR029058">
    <property type="entry name" value="AB_hydrolase_fold"/>
</dbReference>
<keyword evidence="5" id="KW-1185">Reference proteome</keyword>
<feature type="domain" description="Anaphase-promoting complex subunit 5" evidence="3">
    <location>
        <begin position="995"/>
        <end position="1026"/>
    </location>
</feature>
<comment type="caution">
    <text evidence="4">The sequence shown here is derived from an EMBL/GenBank/DDBJ whole genome shotgun (WGS) entry which is preliminary data.</text>
</comment>
<dbReference type="Pfam" id="PF12862">
    <property type="entry name" value="ANAPC5"/>
    <property type="match status" value="8"/>
</dbReference>
<evidence type="ECO:0000259" key="2">
    <source>
        <dbReference type="Pfam" id="PF09994"/>
    </source>
</evidence>
<feature type="region of interest" description="Disordered" evidence="1">
    <location>
        <begin position="1292"/>
        <end position="1374"/>
    </location>
</feature>
<evidence type="ECO:0000313" key="4">
    <source>
        <dbReference type="EMBL" id="KAJ3486875.1"/>
    </source>
</evidence>
<dbReference type="SMART" id="SM00028">
    <property type="entry name" value="TPR"/>
    <property type="match status" value="8"/>
</dbReference>
<dbReference type="PANTHER" id="PTHR33840:SF1">
    <property type="entry name" value="TLE1 PHOSPHOLIPASE DOMAIN-CONTAINING PROTEIN"/>
    <property type="match status" value="1"/>
</dbReference>
<dbReference type="PANTHER" id="PTHR33840">
    <property type="match status" value="1"/>
</dbReference>
<feature type="compositionally biased region" description="Basic and acidic residues" evidence="1">
    <location>
        <begin position="1342"/>
        <end position="1361"/>
    </location>
</feature>
<dbReference type="InterPro" id="IPR018712">
    <property type="entry name" value="Tle1-like_cat"/>
</dbReference>
<feature type="domain" description="Anaphase-promoting complex subunit 5" evidence="3">
    <location>
        <begin position="957"/>
        <end position="980"/>
    </location>
</feature>
<sequence length="1374" mass="154850">MEVMTMEAREQFGVETKRAEDLGRNQDFDIQAPQLPTPSRTKDRTKCSKCNHDEKHAKGRNLIVCLDGTTNQFGENNTNVLEFCSRVEKDGRHRLLYLSGIGTLPDSELTWGQWWDQVTDLMFAHTFNQRVLAGYRYLSNTYEPGDKIFIYGFSRGAYQAMALAAMINTVGLLLRDNEQQLPFALEMYLKCDIINPKRIENFKKTLSWDARVHFLGIWDAVSSLRRGRKCPRTDKLHEFVCYIRHALALDECRVHFQPEYLGEGSLPPEAYEKSEDGMTRVKEVWFAGSHSDVGGGNRPNEELNNGSIPVLWMVNQSSLAGLSVTPSRVNWVDNELRNLRPKDSMTRWYWLLEFWPFFSWPTYDETGKTWGQHRSKPRVVRPNQLLHSSVCFIVDYVPKATCDPQELGVDFKDLAGKGVDKENRLDWIEEGFKRFIEEDLFDVSQIPEILERCTTSPTGQKDPQIEVDSQRLIFLTGIDEGAQAFLQDRLAHDSLSLLIERRFSSAVDILNNLLTTDRTQTTSRLAKIIELIERAIPMDKERRLASKLDELSEEYGALPLGALSTMSDLRASIWDENNGSPPAEWVDLTLASLYFGRYMQSKVVEDLSEARKHLQTYHSDSHLSHSLKSATVQNWFATILEAEGTKETLQEAFKIRASLAKQYPKHEYHRDLATTQLTLATLEVCERQGDTFDAYPHVTTRTKRAIVGDATGFAKLLSNLSNRLYDLGRTDEALETARRAVENFRQVFVEPTTVDADFATAMNNLSNRLAGEQRFEGALHAMEEVVRMRRALVEIDAKRHSEDLALALFNLSLRQRDLGHLEDALESIKESASFFQNDLGHHEDALESIQESISLYRPLAKDRPHVYNGRLALSLNNLSLCQFDLGHHRLQGINPIVYNADLASSLNNLSNRQSEIGQHEDAFESIKESVSLYRPLAKTRPHVYNADLAGSINDLSLRQSDLGHLEDALESIKESISLRRPLAKDRPHAYNASLAGSLHNLSLAQYNLGHHGDALESIKESVSIRRLLAKDRPPICNADLALSLYNLSHRQYNLGHREDALESIKETISLYRPLAQDQLKPYNGYLASSLVILSALQSDLGHHEDALESIKESVSLYRPLAEDRPRVYNAELAPCLNSLSRIQSNLGHHEDALESSKESVSLYRPLTDERPHVYNAKLANSLIELSNRQLTLGHCQDALKSAEESVSMRRKLAHDRPQVYNEGLSESLNTIAQCYSGLGRHRDALDAILEATGLRETLAKDLPIVHNEFLAESLFILSVCYSNLDCHDDALENRKGEEGGTRVDVDSSRLADDQEKDAVQEGGADAVEDGETQGDGGVEESEVPREDVSDGHSAEGGHEDVGNGATGTGVFRET</sequence>
<dbReference type="Pfam" id="PF13374">
    <property type="entry name" value="TPR_10"/>
    <property type="match status" value="2"/>
</dbReference>
<dbReference type="InterPro" id="IPR026000">
    <property type="entry name" value="Apc5_dom"/>
</dbReference>
<dbReference type="Proteomes" id="UP001212997">
    <property type="component" value="Unassembled WGS sequence"/>
</dbReference>
<dbReference type="Pfam" id="PF09994">
    <property type="entry name" value="T6SS_Tle1-like_cat"/>
    <property type="match status" value="1"/>
</dbReference>